<sequence length="277" mass="31243">MPDLIHTLRDWSMSGYRFQSMIRLSERFPVLSDSLRYSFGLVDRPMYAYGVRKAVELARSLGHEGVTVVEFGVGEGGGLEALSRHARRYSRSADIDVHVFGFDTGHGLPASTDYRDVPYMWTRGQYRLQPDELLTRLAGSAQLVLGDVSQTVPEFLRTQADHLAANPVGFVSFDLDYYSSTTSALALFRDADDAAVLPRVTSYFDDILSIVEATGELAAITEFNHTEKKGFIGQVNALRSHLPFDPAWADQIFEYHRFEHATYSRHEAARDDPKWRP</sequence>
<dbReference type="Proteomes" id="UP001490365">
    <property type="component" value="Unassembled WGS sequence"/>
</dbReference>
<proteinExistence type="predicted"/>
<accession>A0ABV1TU53</accession>
<protein>
    <recommendedName>
        <fullName evidence="3">Class I SAM-dependent methyltransferase</fullName>
    </recommendedName>
</protein>
<gene>
    <name evidence="1" type="ORF">ABT211_40795</name>
</gene>
<evidence type="ECO:0000313" key="2">
    <source>
        <dbReference type="Proteomes" id="UP001490365"/>
    </source>
</evidence>
<dbReference type="RefSeq" id="WP_351961826.1">
    <property type="nucleotide sequence ID" value="NZ_JBEOZM010000033.1"/>
</dbReference>
<dbReference type="Gene3D" id="3.40.50.150">
    <property type="entry name" value="Vaccinia Virus protein VP39"/>
    <property type="match status" value="1"/>
</dbReference>
<evidence type="ECO:0000313" key="1">
    <source>
        <dbReference type="EMBL" id="MER6273563.1"/>
    </source>
</evidence>
<evidence type="ECO:0008006" key="3">
    <source>
        <dbReference type="Google" id="ProtNLM"/>
    </source>
</evidence>
<dbReference type="EMBL" id="JBEOZM010000033">
    <property type="protein sequence ID" value="MER6273563.1"/>
    <property type="molecule type" value="Genomic_DNA"/>
</dbReference>
<dbReference type="InterPro" id="IPR029063">
    <property type="entry name" value="SAM-dependent_MTases_sf"/>
</dbReference>
<organism evidence="1 2">
    <name type="scientific">Streptomyces sp. 900105755</name>
    <dbReference type="NCBI Taxonomy" id="3154389"/>
    <lineage>
        <taxon>Bacteria</taxon>
        <taxon>Bacillati</taxon>
        <taxon>Actinomycetota</taxon>
        <taxon>Actinomycetes</taxon>
        <taxon>Kitasatosporales</taxon>
        <taxon>Streptomycetaceae</taxon>
        <taxon>Streptomyces</taxon>
    </lineage>
</organism>
<keyword evidence="2" id="KW-1185">Reference proteome</keyword>
<name>A0ABV1TU53_9ACTN</name>
<reference evidence="1 2" key="1">
    <citation type="submission" date="2024-06" db="EMBL/GenBank/DDBJ databases">
        <title>The Natural Products Discovery Center: Release of the First 8490 Sequenced Strains for Exploring Actinobacteria Biosynthetic Diversity.</title>
        <authorList>
            <person name="Kalkreuter E."/>
            <person name="Kautsar S.A."/>
            <person name="Yang D."/>
            <person name="Bader C.D."/>
            <person name="Teijaro C.N."/>
            <person name="Fluegel L."/>
            <person name="Davis C.M."/>
            <person name="Simpson J.R."/>
            <person name="Lauterbach L."/>
            <person name="Steele A.D."/>
            <person name="Gui C."/>
            <person name="Meng S."/>
            <person name="Li G."/>
            <person name="Viehrig K."/>
            <person name="Ye F."/>
            <person name="Su P."/>
            <person name="Kiefer A.F."/>
            <person name="Nichols A."/>
            <person name="Cepeda A.J."/>
            <person name="Yan W."/>
            <person name="Fan B."/>
            <person name="Jiang Y."/>
            <person name="Adhikari A."/>
            <person name="Zheng C.-J."/>
            <person name="Schuster L."/>
            <person name="Cowan T.M."/>
            <person name="Smanski M.J."/>
            <person name="Chevrette M.G."/>
            <person name="De Carvalho L.P.S."/>
            <person name="Shen B."/>
        </authorList>
    </citation>
    <scope>NUCLEOTIDE SEQUENCE [LARGE SCALE GENOMIC DNA]</scope>
    <source>
        <strain evidence="1 2">NPDC001694</strain>
    </source>
</reference>
<comment type="caution">
    <text evidence="1">The sequence shown here is derived from an EMBL/GenBank/DDBJ whole genome shotgun (WGS) entry which is preliminary data.</text>
</comment>